<name>A0A0F9FQC1_9ZZZZ</name>
<dbReference type="AlphaFoldDB" id="A0A0F9FQC1"/>
<accession>A0A0F9FQC1</accession>
<evidence type="ECO:0000313" key="1">
    <source>
        <dbReference type="EMBL" id="KKL88418.1"/>
    </source>
</evidence>
<gene>
    <name evidence="1" type="ORF">LCGC14_1924920</name>
</gene>
<organism evidence="1">
    <name type="scientific">marine sediment metagenome</name>
    <dbReference type="NCBI Taxonomy" id="412755"/>
    <lineage>
        <taxon>unclassified sequences</taxon>
        <taxon>metagenomes</taxon>
        <taxon>ecological metagenomes</taxon>
    </lineage>
</organism>
<reference evidence="1" key="1">
    <citation type="journal article" date="2015" name="Nature">
        <title>Complex archaea that bridge the gap between prokaryotes and eukaryotes.</title>
        <authorList>
            <person name="Spang A."/>
            <person name="Saw J.H."/>
            <person name="Jorgensen S.L."/>
            <person name="Zaremba-Niedzwiedzka K."/>
            <person name="Martijn J."/>
            <person name="Lind A.E."/>
            <person name="van Eijk R."/>
            <person name="Schleper C."/>
            <person name="Guy L."/>
            <person name="Ettema T.J."/>
        </authorList>
    </citation>
    <scope>NUCLEOTIDE SEQUENCE</scope>
</reference>
<sequence>MINLEMQGLHQIAQISWESSSSDERESLLKVYNDETVHADRILSQIYATVREIQLRLAKIAMG</sequence>
<comment type="caution">
    <text evidence="1">The sequence shown here is derived from an EMBL/GenBank/DDBJ whole genome shotgun (WGS) entry which is preliminary data.</text>
</comment>
<dbReference type="EMBL" id="LAZR01020571">
    <property type="protein sequence ID" value="KKL88418.1"/>
    <property type="molecule type" value="Genomic_DNA"/>
</dbReference>
<protein>
    <submittedName>
        <fullName evidence="1">Uncharacterized protein</fullName>
    </submittedName>
</protein>
<proteinExistence type="predicted"/>